<dbReference type="EMBL" id="JAPTYD010000096">
    <property type="protein sequence ID" value="MCZ0964395.1"/>
    <property type="molecule type" value="Genomic_DNA"/>
</dbReference>
<feature type="domain" description="HipA N-terminal subdomain 1" evidence="2">
    <location>
        <begin position="13"/>
        <end position="88"/>
    </location>
</feature>
<organism evidence="3 4">
    <name type="scientific">Paracoccus benzoatiresistens</name>
    <dbReference type="NCBI Taxonomy" id="2997341"/>
    <lineage>
        <taxon>Bacteria</taxon>
        <taxon>Pseudomonadati</taxon>
        <taxon>Pseudomonadota</taxon>
        <taxon>Alphaproteobacteria</taxon>
        <taxon>Rhodobacterales</taxon>
        <taxon>Paracoccaceae</taxon>
        <taxon>Paracoccus</taxon>
    </lineage>
</organism>
<protein>
    <submittedName>
        <fullName evidence="3">HipA N-terminal domain-containing protein</fullName>
    </submittedName>
</protein>
<sequence>MVVARVALGNGLVPVGRLVFETDGRRAHSTFIYDQEWIDNPRGFDLCPQMPRTSAPYHASSGGRDSQKRDVIAGPFADTSPDSSGESHMNLAV</sequence>
<evidence type="ECO:0000313" key="3">
    <source>
        <dbReference type="EMBL" id="MCZ0964395.1"/>
    </source>
</evidence>
<proteinExistence type="predicted"/>
<evidence type="ECO:0000313" key="4">
    <source>
        <dbReference type="Proteomes" id="UP001149822"/>
    </source>
</evidence>
<dbReference type="InterPro" id="IPR017508">
    <property type="entry name" value="HipA_N1"/>
</dbReference>
<accession>A0ABT4JB81</accession>
<dbReference type="RefSeq" id="WP_268944486.1">
    <property type="nucleotide sequence ID" value="NZ_JAPTYD010000096.1"/>
</dbReference>
<comment type="caution">
    <text evidence="3">The sequence shown here is derived from an EMBL/GenBank/DDBJ whole genome shotgun (WGS) entry which is preliminary data.</text>
</comment>
<evidence type="ECO:0000256" key="1">
    <source>
        <dbReference type="SAM" id="MobiDB-lite"/>
    </source>
</evidence>
<reference evidence="3" key="1">
    <citation type="submission" date="2022-12" db="EMBL/GenBank/DDBJ databases">
        <title>Paracoccus sp. EF6 isolated from a lake water.</title>
        <authorList>
            <person name="Liu H."/>
        </authorList>
    </citation>
    <scope>NUCLEOTIDE SEQUENCE</scope>
    <source>
        <strain evidence="3">EF6</strain>
    </source>
</reference>
<dbReference type="Pfam" id="PF13657">
    <property type="entry name" value="Couple_hipA"/>
    <property type="match status" value="1"/>
</dbReference>
<feature type="region of interest" description="Disordered" evidence="1">
    <location>
        <begin position="50"/>
        <end position="93"/>
    </location>
</feature>
<keyword evidence="4" id="KW-1185">Reference proteome</keyword>
<dbReference type="Proteomes" id="UP001149822">
    <property type="component" value="Unassembled WGS sequence"/>
</dbReference>
<name>A0ABT4JB81_9RHOB</name>
<gene>
    <name evidence="3" type="ORF">OU682_22795</name>
</gene>
<evidence type="ECO:0000259" key="2">
    <source>
        <dbReference type="Pfam" id="PF13657"/>
    </source>
</evidence>